<dbReference type="GO" id="GO:0016853">
    <property type="term" value="F:isomerase activity"/>
    <property type="evidence" value="ECO:0007669"/>
    <property type="project" value="UniProtKB-KW"/>
</dbReference>
<reference evidence="1 2" key="1">
    <citation type="submission" date="2020-08" db="EMBL/GenBank/DDBJ databases">
        <title>Genomic Encyclopedia of Type Strains, Phase IV (KMG-V): Genome sequencing to study the core and pangenomes of soil and plant-associated prokaryotes.</title>
        <authorList>
            <person name="Whitman W."/>
        </authorList>
    </citation>
    <scope>NUCLEOTIDE SEQUENCE [LARGE SCALE GENOMIC DNA]</scope>
    <source>
        <strain evidence="1 2">MP601</strain>
    </source>
</reference>
<organism evidence="1 2">
    <name type="scientific">Mucilaginibacter lappiensis</name>
    <dbReference type="NCBI Taxonomy" id="354630"/>
    <lineage>
        <taxon>Bacteria</taxon>
        <taxon>Pseudomonadati</taxon>
        <taxon>Bacteroidota</taxon>
        <taxon>Sphingobacteriia</taxon>
        <taxon>Sphingobacteriales</taxon>
        <taxon>Sphingobacteriaceae</taxon>
        <taxon>Mucilaginibacter</taxon>
    </lineage>
</organism>
<sequence length="87" mass="9852">MKRIYVDITSDLKQVPNLQEILPQEMEAAKRMKEQGVMEHLFVKSAGAGAILVFKDIEEQEARELVSALPLAPYFGTTAYTIVEKHF</sequence>
<evidence type="ECO:0000313" key="1">
    <source>
        <dbReference type="EMBL" id="MBB6130812.1"/>
    </source>
</evidence>
<keyword evidence="1" id="KW-0413">Isomerase</keyword>
<dbReference type="Proteomes" id="UP000548326">
    <property type="component" value="Unassembled WGS sequence"/>
</dbReference>
<dbReference type="Gene3D" id="3.30.70.1060">
    <property type="entry name" value="Dimeric alpha+beta barrel"/>
    <property type="match status" value="1"/>
</dbReference>
<name>A0A841JKL1_9SPHI</name>
<dbReference type="AlphaFoldDB" id="A0A841JKL1"/>
<evidence type="ECO:0000313" key="2">
    <source>
        <dbReference type="Proteomes" id="UP000548326"/>
    </source>
</evidence>
<dbReference type="EMBL" id="JACHCA010000017">
    <property type="protein sequence ID" value="MBB6130812.1"/>
    <property type="molecule type" value="Genomic_DNA"/>
</dbReference>
<dbReference type="RefSeq" id="WP_183589489.1">
    <property type="nucleotide sequence ID" value="NZ_JACHCA010000017.1"/>
</dbReference>
<protein>
    <submittedName>
        <fullName evidence="1">Muconolactone delta-isomerase</fullName>
    </submittedName>
</protein>
<gene>
    <name evidence="1" type="ORF">HDF22_004957</name>
</gene>
<accession>A0A841JKL1</accession>
<proteinExistence type="predicted"/>
<comment type="caution">
    <text evidence="1">The sequence shown here is derived from an EMBL/GenBank/DDBJ whole genome shotgun (WGS) entry which is preliminary data.</text>
</comment>